<dbReference type="GO" id="GO:0051301">
    <property type="term" value="P:cell division"/>
    <property type="evidence" value="ECO:0007669"/>
    <property type="project" value="UniProtKB-KW"/>
</dbReference>
<sequence length="511" mass="55386">MSNTAQSHASELSQGFSLKLLAEGLGELDLAGEDDLLVMGICDDSRHAKPGYAMLCLPRSGDAASEYADAAAKQGATAIISVGLAVKTELPCLYLDSMQQAGALLRRLFNTEQAGAHLYGVTGTDGKTSVAWMLREALSRLQTRAVWSTGTLGWMRNPEDIRDIGNTTPSLLTMHAMLTQACLDDVHSVVCEISSHGIVQERIAGLDFKTAIWTNMGHDHLQDHGGYEPYLAVKASFIQDCASAGGNVIANADHADIRKNAPEYSCWYGHGLYRDDVDLAWEQELPGLLRLRSGDNEVVVEDIPLGDFHAENIASVALTLMTSQNIKLEELPALLTGMTAPPGRMQDVVAGYGQVFVDYAHTPEALERCLQAARKLTRERLILVFGCGGERDREKRPQMGEIASELADVVWITSDNPRGELPAVIASEVEFGMRQPYKAEVHLQLDRGQAIDDAVQALEEGDVLVIAGKGHEAYMEVCGKRVPWSDADTATYHLNAKHGLDSSGQEKSACA</sequence>
<dbReference type="GO" id="GO:0008360">
    <property type="term" value="P:regulation of cell shape"/>
    <property type="evidence" value="ECO:0007669"/>
    <property type="project" value="UniProtKB-KW"/>
</dbReference>
<keyword evidence="2" id="KW-0131">Cell cycle</keyword>
<dbReference type="InterPro" id="IPR036615">
    <property type="entry name" value="Mur_ligase_C_dom_sf"/>
</dbReference>
<keyword evidence="2" id="KW-0132">Cell division</keyword>
<dbReference type="Proteomes" id="UP000231632">
    <property type="component" value="Unassembled WGS sequence"/>
</dbReference>
<comment type="similarity">
    <text evidence="1">Belongs to the MurCDEF family. MurE subfamily.</text>
</comment>
<comment type="pathway">
    <text evidence="2">Cell wall biogenesis; peptidoglycan biosynthesis.</text>
</comment>
<dbReference type="EMBL" id="BDFD01000003">
    <property type="protein sequence ID" value="GAV19537.1"/>
    <property type="molecule type" value="Genomic_DNA"/>
</dbReference>
<dbReference type="InterPro" id="IPR036565">
    <property type="entry name" value="Mur-like_cat_sf"/>
</dbReference>
<evidence type="ECO:0000313" key="5">
    <source>
        <dbReference type="EMBL" id="GAV19537.1"/>
    </source>
</evidence>
<gene>
    <name evidence="5" type="ORF">MMIC_P0473</name>
</gene>
<evidence type="ECO:0000313" key="6">
    <source>
        <dbReference type="Proteomes" id="UP000231632"/>
    </source>
</evidence>
<protein>
    <submittedName>
        <fullName evidence="5">UDP-N-acetylmuramoyl-L-alanyl-D-glutamate--2,6-diaminopimelate ligase</fullName>
        <ecNumber evidence="5">6.3.2.13</ecNumber>
    </submittedName>
</protein>
<comment type="subcellular location">
    <subcellularLocation>
        <location evidence="2">Cytoplasm</location>
    </subcellularLocation>
</comment>
<evidence type="ECO:0000256" key="2">
    <source>
        <dbReference type="RuleBase" id="RU004135"/>
    </source>
</evidence>
<dbReference type="SUPFAM" id="SSF53623">
    <property type="entry name" value="MurD-like peptide ligases, catalytic domain"/>
    <property type="match status" value="1"/>
</dbReference>
<dbReference type="Pfam" id="PF02875">
    <property type="entry name" value="Mur_ligase_C"/>
    <property type="match status" value="1"/>
</dbReference>
<reference evidence="5 6" key="1">
    <citation type="journal article" date="2017" name="Arch. Microbiol.">
        <title>Mariprofundus micogutta sp. nov., a novel iron-oxidizing zetaproteobacterium isolated from a deep-sea hydrothermal field at the Bayonnaise knoll of the Izu-Ogasawara arc, and a description of Mariprofundales ord. nov. and Zetaproteobacteria classis nov.</title>
        <authorList>
            <person name="Makita H."/>
            <person name="Tanaka E."/>
            <person name="Mitsunobu S."/>
            <person name="Miyazaki M."/>
            <person name="Nunoura T."/>
            <person name="Uematsu K."/>
            <person name="Takaki Y."/>
            <person name="Nishi S."/>
            <person name="Shimamura S."/>
            <person name="Takai K."/>
        </authorList>
    </citation>
    <scope>NUCLEOTIDE SEQUENCE [LARGE SCALE GENOMIC DNA]</scope>
    <source>
        <strain evidence="5 6">ET2</strain>
    </source>
</reference>
<evidence type="ECO:0000259" key="4">
    <source>
        <dbReference type="Pfam" id="PF08245"/>
    </source>
</evidence>
<dbReference type="STRING" id="1921010.MMIC_P0473"/>
<keyword evidence="2" id="KW-0573">Peptidoglycan synthesis</keyword>
<dbReference type="UniPathway" id="UPA00219"/>
<dbReference type="InterPro" id="IPR035911">
    <property type="entry name" value="MurE/MurF_N"/>
</dbReference>
<dbReference type="Gene3D" id="3.40.1390.10">
    <property type="entry name" value="MurE/MurF, N-terminal domain"/>
    <property type="match status" value="1"/>
</dbReference>
<keyword evidence="5" id="KW-0436">Ligase</keyword>
<dbReference type="OrthoDB" id="5287761at2"/>
<name>A0A1L8CKV0_9PROT</name>
<dbReference type="Gene3D" id="3.40.1190.10">
    <property type="entry name" value="Mur-like, catalytic domain"/>
    <property type="match status" value="1"/>
</dbReference>
<dbReference type="Gene3D" id="3.90.190.20">
    <property type="entry name" value="Mur ligase, C-terminal domain"/>
    <property type="match status" value="1"/>
</dbReference>
<dbReference type="NCBIfam" id="TIGR01085">
    <property type="entry name" value="murE"/>
    <property type="match status" value="1"/>
</dbReference>
<proteinExistence type="inferred from homology"/>
<dbReference type="SUPFAM" id="SSF53244">
    <property type="entry name" value="MurD-like peptide ligases, peptide-binding domain"/>
    <property type="match status" value="1"/>
</dbReference>
<dbReference type="InterPro" id="IPR005761">
    <property type="entry name" value="UDP-N-AcMur-Glu-dNH2Pim_ligase"/>
</dbReference>
<feature type="domain" description="Mur ligase central" evidence="4">
    <location>
        <begin position="121"/>
        <end position="263"/>
    </location>
</feature>
<keyword evidence="2" id="KW-0133">Cell shape</keyword>
<dbReference type="GO" id="GO:0009252">
    <property type="term" value="P:peptidoglycan biosynthetic process"/>
    <property type="evidence" value="ECO:0007669"/>
    <property type="project" value="UniProtKB-UniPathway"/>
</dbReference>
<dbReference type="GO" id="GO:0008765">
    <property type="term" value="F:UDP-N-acetylmuramoylalanyl-D-glutamate-2,6-diaminopimelate ligase activity"/>
    <property type="evidence" value="ECO:0007669"/>
    <property type="project" value="UniProtKB-EC"/>
</dbReference>
<evidence type="ECO:0000259" key="3">
    <source>
        <dbReference type="Pfam" id="PF02875"/>
    </source>
</evidence>
<dbReference type="SUPFAM" id="SSF63418">
    <property type="entry name" value="MurE/MurF N-terminal domain"/>
    <property type="match status" value="1"/>
</dbReference>
<keyword evidence="6" id="KW-1185">Reference proteome</keyword>
<evidence type="ECO:0000256" key="1">
    <source>
        <dbReference type="ARBA" id="ARBA00005898"/>
    </source>
</evidence>
<dbReference type="EC" id="6.3.2.13" evidence="5"/>
<dbReference type="InterPro" id="IPR013221">
    <property type="entry name" value="Mur_ligase_cen"/>
</dbReference>
<dbReference type="GO" id="GO:0005524">
    <property type="term" value="F:ATP binding"/>
    <property type="evidence" value="ECO:0007669"/>
    <property type="project" value="InterPro"/>
</dbReference>
<dbReference type="RefSeq" id="WP_072658738.1">
    <property type="nucleotide sequence ID" value="NZ_BDFD01000003.1"/>
</dbReference>
<keyword evidence="2" id="KW-0961">Cell wall biogenesis/degradation</keyword>
<feature type="domain" description="Mur ligase C-terminal" evidence="3">
    <location>
        <begin position="343"/>
        <end position="470"/>
    </location>
</feature>
<dbReference type="PANTHER" id="PTHR23135:SF4">
    <property type="entry name" value="UDP-N-ACETYLMURAMOYL-L-ALANYL-D-GLUTAMATE--2,6-DIAMINOPIMELATE LIGASE MURE HOMOLOG, CHLOROPLASTIC"/>
    <property type="match status" value="1"/>
</dbReference>
<dbReference type="InterPro" id="IPR004101">
    <property type="entry name" value="Mur_ligase_C"/>
</dbReference>
<dbReference type="GO" id="GO:0071555">
    <property type="term" value="P:cell wall organization"/>
    <property type="evidence" value="ECO:0007669"/>
    <property type="project" value="UniProtKB-KW"/>
</dbReference>
<dbReference type="GO" id="GO:0005737">
    <property type="term" value="C:cytoplasm"/>
    <property type="evidence" value="ECO:0007669"/>
    <property type="project" value="UniProtKB-SubCell"/>
</dbReference>
<organism evidence="5 6">
    <name type="scientific">Mariprofundus micogutta</name>
    <dbReference type="NCBI Taxonomy" id="1921010"/>
    <lineage>
        <taxon>Bacteria</taxon>
        <taxon>Pseudomonadati</taxon>
        <taxon>Pseudomonadota</taxon>
        <taxon>Candidatius Mariprofundia</taxon>
        <taxon>Mariprofundales</taxon>
        <taxon>Mariprofundaceae</taxon>
        <taxon>Mariprofundus</taxon>
    </lineage>
</organism>
<accession>A0A1L8CKV0</accession>
<dbReference type="PANTHER" id="PTHR23135">
    <property type="entry name" value="MUR LIGASE FAMILY MEMBER"/>
    <property type="match status" value="1"/>
</dbReference>
<dbReference type="AlphaFoldDB" id="A0A1L8CKV0"/>
<comment type="caution">
    <text evidence="5">The sequence shown here is derived from an EMBL/GenBank/DDBJ whole genome shotgun (WGS) entry which is preliminary data.</text>
</comment>
<dbReference type="Pfam" id="PF08245">
    <property type="entry name" value="Mur_ligase_M"/>
    <property type="match status" value="1"/>
</dbReference>